<dbReference type="OrthoDB" id="443772at2759"/>
<feature type="compositionally biased region" description="Acidic residues" evidence="6">
    <location>
        <begin position="36"/>
        <end position="54"/>
    </location>
</feature>
<sequence>MAPSTKKAAPKTAVKSKGKGKQQVPPPAPVVKEEPTPEADSDEEMDSEDEDEDNGGVSEKGMQRLMSLVKPEDLDEFERASLGMADSDEEEEDDEEDDEEEEEEETESPVDNEIIMDAADEDTLAVDELGSDVSLDEDAVPARKVTTNNKPAMRVLTEGIKMTNTPWPEHLIVQSKTIIDVDPSDDLQREMAFYKLALDAIPHARKMCAKHDILFSRPNDYYAEMVKSDEHMERIRTKLVEESQGIKKSEEAKKQRQLKKFGKQIQHEKLKSREEDKKSFADKMQGIKRKRKDGREIGGGDDDDFGVEVEDAMDSRGGARGGKSKMPRSARDQKYSLGGSSRRAKQNTRESTNDFAGWGSEKGGKKGGNAGAKGKGGAAARPGKSKRHSRRK</sequence>
<feature type="compositionally biased region" description="Low complexity" evidence="6">
    <location>
        <begin position="1"/>
        <end position="13"/>
    </location>
</feature>
<feature type="region of interest" description="Disordered" evidence="6">
    <location>
        <begin position="242"/>
        <end position="392"/>
    </location>
</feature>
<comment type="subcellular location">
    <subcellularLocation>
        <location evidence="1">Nucleus</location>
        <location evidence="1">Nucleolus</location>
    </subcellularLocation>
</comment>
<reference evidence="7 8" key="1">
    <citation type="submission" date="2018-11" db="EMBL/GenBank/DDBJ databases">
        <title>Genome sequence of Apiotrichum porosum DSM 27194.</title>
        <authorList>
            <person name="Aliyu H."/>
            <person name="Gorte O."/>
            <person name="Ochsenreither K."/>
        </authorList>
    </citation>
    <scope>NUCLEOTIDE SEQUENCE [LARGE SCALE GENOMIC DNA]</scope>
    <source>
        <strain evidence="7 8">DSM 27194</strain>
    </source>
</reference>
<dbReference type="GeneID" id="39590983"/>
<dbReference type="GO" id="GO:0006364">
    <property type="term" value="P:rRNA processing"/>
    <property type="evidence" value="ECO:0007669"/>
    <property type="project" value="TreeGrafter"/>
</dbReference>
<feature type="compositionally biased region" description="Acidic residues" evidence="6">
    <location>
        <begin position="299"/>
        <end position="312"/>
    </location>
</feature>
<feature type="compositionally biased region" description="Basic and acidic residues" evidence="6">
    <location>
        <begin position="242"/>
        <end position="254"/>
    </location>
</feature>
<protein>
    <submittedName>
        <fullName evidence="7">rRNA-processing protein and EBNA1-binding protein ebp2</fullName>
    </submittedName>
</protein>
<evidence type="ECO:0000256" key="1">
    <source>
        <dbReference type="ARBA" id="ARBA00004604"/>
    </source>
</evidence>
<name>A0A427Y1I0_9TREE</name>
<evidence type="ECO:0000256" key="2">
    <source>
        <dbReference type="ARBA" id="ARBA00007336"/>
    </source>
</evidence>
<accession>A0A427Y1I0</accession>
<dbReference type="STRING" id="105984.A0A427Y1I0"/>
<gene>
    <name evidence="7" type="primary">EBP2</name>
    <name evidence="7" type="ORF">EHS24_006440</name>
</gene>
<dbReference type="RefSeq" id="XP_028478348.1">
    <property type="nucleotide sequence ID" value="XM_028621896.1"/>
</dbReference>
<dbReference type="Pfam" id="PF05890">
    <property type="entry name" value="Ebp2"/>
    <property type="match status" value="1"/>
</dbReference>
<dbReference type="PANTHER" id="PTHR13028:SF0">
    <property type="entry name" value="RRNA-PROCESSING PROTEIN EBP2-RELATED"/>
    <property type="match status" value="1"/>
</dbReference>
<evidence type="ECO:0000256" key="3">
    <source>
        <dbReference type="ARBA" id="ARBA00022517"/>
    </source>
</evidence>
<evidence type="ECO:0000313" key="8">
    <source>
        <dbReference type="Proteomes" id="UP000279236"/>
    </source>
</evidence>
<dbReference type="AlphaFoldDB" id="A0A427Y1I0"/>
<dbReference type="Proteomes" id="UP000279236">
    <property type="component" value="Unassembled WGS sequence"/>
</dbReference>
<comment type="caution">
    <text evidence="7">The sequence shown here is derived from an EMBL/GenBank/DDBJ whole genome shotgun (WGS) entry which is preliminary data.</text>
</comment>
<keyword evidence="8" id="KW-1185">Reference proteome</keyword>
<comment type="similarity">
    <text evidence="2">Belongs to the EBP2 family.</text>
</comment>
<keyword evidence="3" id="KW-0690">Ribosome biogenesis</keyword>
<dbReference type="GO" id="GO:0034399">
    <property type="term" value="C:nuclear periphery"/>
    <property type="evidence" value="ECO:0007669"/>
    <property type="project" value="TreeGrafter"/>
</dbReference>
<proteinExistence type="inferred from homology"/>
<keyword evidence="4" id="KW-0175">Coiled coil</keyword>
<feature type="compositionally biased region" description="Gly residues" evidence="6">
    <location>
        <begin position="366"/>
        <end position="377"/>
    </location>
</feature>
<dbReference type="GO" id="GO:0042273">
    <property type="term" value="P:ribosomal large subunit biogenesis"/>
    <property type="evidence" value="ECO:0007669"/>
    <property type="project" value="TreeGrafter"/>
</dbReference>
<feature type="region of interest" description="Disordered" evidence="6">
    <location>
        <begin position="1"/>
        <end position="112"/>
    </location>
</feature>
<keyword evidence="5" id="KW-0539">Nucleus</keyword>
<dbReference type="GO" id="GO:0030687">
    <property type="term" value="C:preribosome, large subunit precursor"/>
    <property type="evidence" value="ECO:0007669"/>
    <property type="project" value="TreeGrafter"/>
</dbReference>
<dbReference type="PANTHER" id="PTHR13028">
    <property type="entry name" value="RRNA PROCESSING PROTEIN EBNA1-BINDING PROTEIN-RELATED"/>
    <property type="match status" value="1"/>
</dbReference>
<dbReference type="GO" id="GO:0005730">
    <property type="term" value="C:nucleolus"/>
    <property type="evidence" value="ECO:0007669"/>
    <property type="project" value="UniProtKB-SubCell"/>
</dbReference>
<evidence type="ECO:0000256" key="4">
    <source>
        <dbReference type="ARBA" id="ARBA00023054"/>
    </source>
</evidence>
<evidence type="ECO:0000256" key="5">
    <source>
        <dbReference type="ARBA" id="ARBA00023242"/>
    </source>
</evidence>
<organism evidence="7 8">
    <name type="scientific">Apiotrichum porosum</name>
    <dbReference type="NCBI Taxonomy" id="105984"/>
    <lineage>
        <taxon>Eukaryota</taxon>
        <taxon>Fungi</taxon>
        <taxon>Dikarya</taxon>
        <taxon>Basidiomycota</taxon>
        <taxon>Agaricomycotina</taxon>
        <taxon>Tremellomycetes</taxon>
        <taxon>Trichosporonales</taxon>
        <taxon>Trichosporonaceae</taxon>
        <taxon>Apiotrichum</taxon>
    </lineage>
</organism>
<evidence type="ECO:0000256" key="6">
    <source>
        <dbReference type="SAM" id="MobiDB-lite"/>
    </source>
</evidence>
<feature type="compositionally biased region" description="Basic residues" evidence="6">
    <location>
        <begin position="383"/>
        <end position="392"/>
    </location>
</feature>
<dbReference type="InterPro" id="IPR008610">
    <property type="entry name" value="Ebp2"/>
</dbReference>
<feature type="compositionally biased region" description="Acidic residues" evidence="6">
    <location>
        <begin position="86"/>
        <end position="110"/>
    </location>
</feature>
<evidence type="ECO:0000313" key="7">
    <source>
        <dbReference type="EMBL" id="RSH84900.1"/>
    </source>
</evidence>
<dbReference type="EMBL" id="RSCE01000003">
    <property type="protein sequence ID" value="RSH84900.1"/>
    <property type="molecule type" value="Genomic_DNA"/>
</dbReference>
<feature type="compositionally biased region" description="Basic and acidic residues" evidence="6">
    <location>
        <begin position="265"/>
        <end position="281"/>
    </location>
</feature>